<keyword evidence="4 9" id="KW-1003">Cell membrane</keyword>
<evidence type="ECO:0000313" key="13">
    <source>
        <dbReference type="EMBL" id="EHQ92259.1"/>
    </source>
</evidence>
<keyword evidence="9" id="KW-0375">Hydrogen ion transport</keyword>
<dbReference type="HAMAP" id="MF_00530">
    <property type="entry name" value="ATP_synth_epsil_bac"/>
    <property type="match status" value="1"/>
</dbReference>
<evidence type="ECO:0000256" key="10">
    <source>
        <dbReference type="RuleBase" id="RU003656"/>
    </source>
</evidence>
<dbReference type="NCBIfam" id="TIGR01216">
    <property type="entry name" value="ATP_synt_epsi"/>
    <property type="match status" value="1"/>
</dbReference>
<reference evidence="13 14" key="1">
    <citation type="submission" date="2011-11" db="EMBL/GenBank/DDBJ databases">
        <title>The Noncontiguous Finished genome of Desulfosporosinus youngiae DSM 17734.</title>
        <authorList>
            <consortium name="US DOE Joint Genome Institute (JGI-PGF)"/>
            <person name="Lucas S."/>
            <person name="Han J."/>
            <person name="Lapidus A."/>
            <person name="Cheng J.-F."/>
            <person name="Goodwin L."/>
            <person name="Pitluck S."/>
            <person name="Peters L."/>
            <person name="Ovchinnikova G."/>
            <person name="Lu M."/>
            <person name="Land M.L."/>
            <person name="Hauser L."/>
            <person name="Pester M."/>
            <person name="Spring S."/>
            <person name="Ollivier B."/>
            <person name="Rattei T."/>
            <person name="Klenk H.-P."/>
            <person name="Wagner M."/>
            <person name="Loy A."/>
            <person name="Woyke T.J."/>
        </authorList>
    </citation>
    <scope>NUCLEOTIDE SEQUENCE [LARGE SCALE GENOMIC DNA]</scope>
    <source>
        <strain evidence="13 14">DSM 17734</strain>
    </source>
</reference>
<keyword evidence="14" id="KW-1185">Reference proteome</keyword>
<evidence type="ECO:0000256" key="5">
    <source>
        <dbReference type="ARBA" id="ARBA00023065"/>
    </source>
</evidence>
<dbReference type="Gene3D" id="1.20.5.440">
    <property type="entry name" value="ATP synthase delta/epsilon subunit, C-terminal domain"/>
    <property type="match status" value="1"/>
</dbReference>
<keyword evidence="5 9" id="KW-0406">Ion transport</keyword>
<evidence type="ECO:0000256" key="9">
    <source>
        <dbReference type="HAMAP-Rule" id="MF_00530"/>
    </source>
</evidence>
<dbReference type="CDD" id="cd12152">
    <property type="entry name" value="F1-ATPase_delta"/>
    <property type="match status" value="1"/>
</dbReference>
<dbReference type="GO" id="GO:0005524">
    <property type="term" value="F:ATP binding"/>
    <property type="evidence" value="ECO:0007669"/>
    <property type="project" value="UniProtKB-UniRule"/>
</dbReference>
<keyword evidence="7 9" id="KW-0139">CF(1)</keyword>
<comment type="similarity">
    <text evidence="2 9 10">Belongs to the ATPase epsilon chain family.</text>
</comment>
<protein>
    <recommendedName>
        <fullName evidence="9">ATP synthase epsilon chain</fullName>
    </recommendedName>
    <alternativeName>
        <fullName evidence="9">ATP synthase F1 sector epsilon subunit</fullName>
    </alternativeName>
    <alternativeName>
        <fullName evidence="9">F-ATPase epsilon subunit</fullName>
    </alternativeName>
</protein>
<evidence type="ECO:0000256" key="2">
    <source>
        <dbReference type="ARBA" id="ARBA00005712"/>
    </source>
</evidence>
<evidence type="ECO:0000313" key="14">
    <source>
        <dbReference type="Proteomes" id="UP000005104"/>
    </source>
</evidence>
<dbReference type="GO" id="GO:0045259">
    <property type="term" value="C:proton-transporting ATP synthase complex"/>
    <property type="evidence" value="ECO:0007669"/>
    <property type="project" value="UniProtKB-KW"/>
</dbReference>
<dbReference type="AlphaFoldDB" id="H5Y0K3"/>
<dbReference type="PANTHER" id="PTHR13822">
    <property type="entry name" value="ATP SYNTHASE DELTA/EPSILON CHAIN"/>
    <property type="match status" value="1"/>
</dbReference>
<dbReference type="InterPro" id="IPR001469">
    <property type="entry name" value="ATP_synth_F1_dsu/esu"/>
</dbReference>
<comment type="subcellular location">
    <subcellularLocation>
        <location evidence="1 9">Cell membrane</location>
        <topology evidence="1 9">Peripheral membrane protein</topology>
    </subcellularLocation>
</comment>
<sequence>MAGTFSLRIVSPGGNLLNEDVEFVVFPGAMGELGVLPNHAPLIAGLDIGVIRYTLKGTVKHAAIAGGFVEVVDNSAIVLADTAELGEGIDLKRAMEAKERALKRLSARTNEIDVRRAEYALRRAVARISASGDKRIS</sequence>
<dbReference type="SUPFAM" id="SSF51344">
    <property type="entry name" value="Epsilon subunit of F1F0-ATP synthase N-terminal domain"/>
    <property type="match status" value="1"/>
</dbReference>
<gene>
    <name evidence="9" type="primary">atpC</name>
    <name evidence="13" type="ORF">DesyoDRAFT_5331</name>
</gene>
<organism evidence="13 14">
    <name type="scientific">Desulfosporosinus youngiae DSM 17734</name>
    <dbReference type="NCBI Taxonomy" id="768710"/>
    <lineage>
        <taxon>Bacteria</taxon>
        <taxon>Bacillati</taxon>
        <taxon>Bacillota</taxon>
        <taxon>Clostridia</taxon>
        <taxon>Eubacteriales</taxon>
        <taxon>Desulfitobacteriaceae</taxon>
        <taxon>Desulfosporosinus</taxon>
    </lineage>
</organism>
<dbReference type="InterPro" id="IPR036771">
    <property type="entry name" value="ATPsynth_dsu/esu_N"/>
</dbReference>
<feature type="domain" description="ATP synthase F1 complex delta/epsilon subunit N-terminal" evidence="12">
    <location>
        <begin position="5"/>
        <end position="83"/>
    </location>
</feature>
<evidence type="ECO:0000259" key="11">
    <source>
        <dbReference type="Pfam" id="PF00401"/>
    </source>
</evidence>
<comment type="function">
    <text evidence="9">Produces ATP from ADP in the presence of a proton gradient across the membrane.</text>
</comment>
<keyword evidence="6 9" id="KW-0472">Membrane</keyword>
<dbReference type="Gene3D" id="2.60.15.10">
    <property type="entry name" value="F0F1 ATP synthase delta/epsilon subunit, N-terminal"/>
    <property type="match status" value="1"/>
</dbReference>
<dbReference type="GO" id="GO:0046933">
    <property type="term" value="F:proton-transporting ATP synthase activity, rotational mechanism"/>
    <property type="evidence" value="ECO:0007669"/>
    <property type="project" value="UniProtKB-UniRule"/>
</dbReference>
<feature type="domain" description="ATP synthase epsilon subunit C-terminal" evidence="11">
    <location>
        <begin position="88"/>
        <end position="132"/>
    </location>
</feature>
<comment type="subunit">
    <text evidence="9 10">F-type ATPases have 2 components, CF(1) - the catalytic core - and CF(0) - the membrane proton channel. CF(1) has five subunits: alpha(3), beta(3), gamma(1), delta(1), epsilon(1). CF(0) has three main subunits: a, b and c.</text>
</comment>
<dbReference type="InterPro" id="IPR020546">
    <property type="entry name" value="ATP_synth_F1_dsu/esu_N"/>
</dbReference>
<keyword evidence="8 9" id="KW-0066">ATP synthesis</keyword>
<keyword evidence="3 9" id="KW-0813">Transport</keyword>
<dbReference type="Pfam" id="PF02823">
    <property type="entry name" value="ATP-synt_DE_N"/>
    <property type="match status" value="1"/>
</dbReference>
<dbReference type="eggNOG" id="COG0355">
    <property type="taxonomic scope" value="Bacteria"/>
</dbReference>
<dbReference type="InterPro" id="IPR036794">
    <property type="entry name" value="ATP_F1_dsu/esu_C_sf"/>
</dbReference>
<dbReference type="Proteomes" id="UP000005104">
    <property type="component" value="Chromosome"/>
</dbReference>
<name>H5Y0K3_9FIRM</name>
<dbReference type="PANTHER" id="PTHR13822:SF10">
    <property type="entry name" value="ATP SYNTHASE EPSILON CHAIN, CHLOROPLASTIC"/>
    <property type="match status" value="1"/>
</dbReference>
<evidence type="ECO:0000256" key="4">
    <source>
        <dbReference type="ARBA" id="ARBA00022475"/>
    </source>
</evidence>
<dbReference type="Pfam" id="PF00401">
    <property type="entry name" value="ATP-synt_DE"/>
    <property type="match status" value="1"/>
</dbReference>
<dbReference type="STRING" id="768710.DesyoDRAFT_5331"/>
<evidence type="ECO:0000256" key="7">
    <source>
        <dbReference type="ARBA" id="ARBA00023196"/>
    </source>
</evidence>
<dbReference type="EMBL" id="CM001441">
    <property type="protein sequence ID" value="EHQ92259.1"/>
    <property type="molecule type" value="Genomic_DNA"/>
</dbReference>
<dbReference type="SUPFAM" id="SSF46604">
    <property type="entry name" value="Epsilon subunit of F1F0-ATP synthase C-terminal domain"/>
    <property type="match status" value="1"/>
</dbReference>
<evidence type="ECO:0000259" key="12">
    <source>
        <dbReference type="Pfam" id="PF02823"/>
    </source>
</evidence>
<dbReference type="RefSeq" id="WP_007787562.1">
    <property type="nucleotide sequence ID" value="NZ_CM001441.1"/>
</dbReference>
<dbReference type="InterPro" id="IPR020547">
    <property type="entry name" value="ATP_synth_F1_esu_C"/>
</dbReference>
<dbReference type="OrthoDB" id="9804110at2"/>
<dbReference type="HOGENOM" id="CLU_084338_1_1_9"/>
<accession>H5Y0K3</accession>
<evidence type="ECO:0000256" key="3">
    <source>
        <dbReference type="ARBA" id="ARBA00022448"/>
    </source>
</evidence>
<dbReference type="NCBIfam" id="NF009980">
    <property type="entry name" value="PRK13446.1"/>
    <property type="match status" value="1"/>
</dbReference>
<evidence type="ECO:0000256" key="1">
    <source>
        <dbReference type="ARBA" id="ARBA00004202"/>
    </source>
</evidence>
<evidence type="ECO:0000256" key="6">
    <source>
        <dbReference type="ARBA" id="ARBA00023136"/>
    </source>
</evidence>
<dbReference type="GO" id="GO:0005886">
    <property type="term" value="C:plasma membrane"/>
    <property type="evidence" value="ECO:0007669"/>
    <property type="project" value="UniProtKB-SubCell"/>
</dbReference>
<proteinExistence type="inferred from homology"/>
<evidence type="ECO:0000256" key="8">
    <source>
        <dbReference type="ARBA" id="ARBA00023310"/>
    </source>
</evidence>